<dbReference type="SUPFAM" id="SSF50249">
    <property type="entry name" value="Nucleic acid-binding proteins"/>
    <property type="match status" value="1"/>
</dbReference>
<keyword evidence="4 15" id="KW-0227">DNA damage</keyword>
<comment type="catalytic activity">
    <reaction evidence="12 15">
        <text>Couples ATP hydrolysis with the unwinding of duplex DNA by translocating in the 3'-5' direction.</text>
        <dbReference type="EC" id="5.6.2.4"/>
    </reaction>
</comment>
<keyword evidence="10 15" id="KW-0234">DNA repair</keyword>
<dbReference type="CDD" id="cd17992">
    <property type="entry name" value="DEXHc_RecG"/>
    <property type="match status" value="1"/>
</dbReference>
<dbReference type="GO" id="GO:0006310">
    <property type="term" value="P:DNA recombination"/>
    <property type="evidence" value="ECO:0007669"/>
    <property type="project" value="UniProtKB-UniRule"/>
</dbReference>
<dbReference type="InterPro" id="IPR027417">
    <property type="entry name" value="P-loop_NTPase"/>
</dbReference>
<dbReference type="PANTHER" id="PTHR47964:SF1">
    <property type="entry name" value="ATP-DEPENDENT DNA HELICASE HOMOLOG RECG, CHLOROPLASTIC"/>
    <property type="match status" value="1"/>
</dbReference>
<name>A0A1I3BGM7_9LACT</name>
<evidence type="ECO:0000256" key="8">
    <source>
        <dbReference type="ARBA" id="ARBA00023125"/>
    </source>
</evidence>
<dbReference type="InterPro" id="IPR001650">
    <property type="entry name" value="Helicase_C-like"/>
</dbReference>
<dbReference type="NCBIfam" id="NF008168">
    <property type="entry name" value="PRK10917.2-2"/>
    <property type="match status" value="1"/>
</dbReference>
<evidence type="ECO:0000256" key="13">
    <source>
        <dbReference type="ARBA" id="ARBA00034808"/>
    </source>
</evidence>
<evidence type="ECO:0000256" key="11">
    <source>
        <dbReference type="ARBA" id="ARBA00023235"/>
    </source>
</evidence>
<evidence type="ECO:0000256" key="7">
    <source>
        <dbReference type="ARBA" id="ARBA00022840"/>
    </source>
</evidence>
<dbReference type="PROSITE" id="PS51192">
    <property type="entry name" value="HELICASE_ATP_BIND_1"/>
    <property type="match status" value="1"/>
</dbReference>
<evidence type="ECO:0000256" key="14">
    <source>
        <dbReference type="ARBA" id="ARBA00048988"/>
    </source>
</evidence>
<keyword evidence="11" id="KW-0413">Isomerase</keyword>
<keyword evidence="19" id="KW-1185">Reference proteome</keyword>
<dbReference type="InterPro" id="IPR014001">
    <property type="entry name" value="Helicase_ATP-bd"/>
</dbReference>
<evidence type="ECO:0000256" key="5">
    <source>
        <dbReference type="ARBA" id="ARBA00022801"/>
    </source>
</evidence>
<accession>A0A1I3BGM7</accession>
<dbReference type="Pfam" id="PF00270">
    <property type="entry name" value="DEAD"/>
    <property type="match status" value="1"/>
</dbReference>
<evidence type="ECO:0000256" key="4">
    <source>
        <dbReference type="ARBA" id="ARBA00022763"/>
    </source>
</evidence>
<dbReference type="Gene3D" id="3.40.50.300">
    <property type="entry name" value="P-loop containing nucleotide triphosphate hydrolases"/>
    <property type="match status" value="2"/>
</dbReference>
<dbReference type="SMART" id="SM00487">
    <property type="entry name" value="DEXDc"/>
    <property type="match status" value="1"/>
</dbReference>
<dbReference type="EMBL" id="FOQE01000006">
    <property type="protein sequence ID" value="SFH61433.1"/>
    <property type="molecule type" value="Genomic_DNA"/>
</dbReference>
<dbReference type="InterPro" id="IPR011545">
    <property type="entry name" value="DEAD/DEAH_box_helicase_dom"/>
</dbReference>
<dbReference type="NCBIfam" id="TIGR00643">
    <property type="entry name" value="recG"/>
    <property type="match status" value="1"/>
</dbReference>
<dbReference type="Pfam" id="PF00271">
    <property type="entry name" value="Helicase_C"/>
    <property type="match status" value="1"/>
</dbReference>
<keyword evidence="8" id="KW-0238">DNA-binding</keyword>
<keyword evidence="5 15" id="KW-0378">Hydrolase</keyword>
<dbReference type="GO" id="GO:0016887">
    <property type="term" value="F:ATP hydrolysis activity"/>
    <property type="evidence" value="ECO:0007669"/>
    <property type="project" value="RHEA"/>
</dbReference>
<evidence type="ECO:0000313" key="19">
    <source>
        <dbReference type="Proteomes" id="UP000198668"/>
    </source>
</evidence>
<evidence type="ECO:0000313" key="18">
    <source>
        <dbReference type="EMBL" id="SFH61433.1"/>
    </source>
</evidence>
<keyword evidence="9 15" id="KW-0233">DNA recombination</keyword>
<comment type="function">
    <text evidence="15">Plays a critical role in recombination and DNA repair. Helps process Holliday junction intermediates to mature products by catalyzing branch migration. Has replication fork regression activity, unwinds stalled or blocked replication forks to make a HJ that can be resolved. Has a DNA unwinding activity characteristic of a DNA helicase with 3'-5' polarity.</text>
</comment>
<feature type="domain" description="Helicase ATP-binding" evidence="16">
    <location>
        <begin position="283"/>
        <end position="444"/>
    </location>
</feature>
<comment type="catalytic activity">
    <reaction evidence="14 15">
        <text>ATP + H2O = ADP + phosphate + H(+)</text>
        <dbReference type="Rhea" id="RHEA:13065"/>
        <dbReference type="ChEBI" id="CHEBI:15377"/>
        <dbReference type="ChEBI" id="CHEBI:15378"/>
        <dbReference type="ChEBI" id="CHEBI:30616"/>
        <dbReference type="ChEBI" id="CHEBI:43474"/>
        <dbReference type="ChEBI" id="CHEBI:456216"/>
        <dbReference type="EC" id="5.6.2.4"/>
    </reaction>
</comment>
<keyword evidence="7 15" id="KW-0067">ATP-binding</keyword>
<dbReference type="EC" id="5.6.2.4" evidence="13 15"/>
<protein>
    <recommendedName>
        <fullName evidence="2 15">ATP-dependent DNA helicase RecG</fullName>
        <ecNumber evidence="13 15">5.6.2.4</ecNumber>
    </recommendedName>
</protein>
<proteinExistence type="inferred from homology"/>
<dbReference type="AlphaFoldDB" id="A0A1I3BGM7"/>
<dbReference type="Pfam" id="PF19833">
    <property type="entry name" value="RecG_dom3_C"/>
    <property type="match status" value="1"/>
</dbReference>
<dbReference type="InterPro" id="IPR004609">
    <property type="entry name" value="ATP-dep_DNA_helicase_RecG"/>
</dbReference>
<evidence type="ECO:0000256" key="1">
    <source>
        <dbReference type="ARBA" id="ARBA00007504"/>
    </source>
</evidence>
<dbReference type="SMART" id="SM00490">
    <property type="entry name" value="HELICc"/>
    <property type="match status" value="1"/>
</dbReference>
<dbReference type="CDD" id="cd04488">
    <property type="entry name" value="RecG_wedge_OBF"/>
    <property type="match status" value="1"/>
</dbReference>
<dbReference type="PROSITE" id="PS51194">
    <property type="entry name" value="HELICASE_CTER"/>
    <property type="match status" value="1"/>
</dbReference>
<dbReference type="SUPFAM" id="SSF52540">
    <property type="entry name" value="P-loop containing nucleoside triphosphate hydrolases"/>
    <property type="match status" value="2"/>
</dbReference>
<comment type="similarity">
    <text evidence="1 15">Belongs to the helicase family. RecG subfamily.</text>
</comment>
<reference evidence="18 19" key="1">
    <citation type="submission" date="2016-10" db="EMBL/GenBank/DDBJ databases">
        <authorList>
            <person name="de Groot N.N."/>
        </authorList>
    </citation>
    <scope>NUCLEOTIDE SEQUENCE [LARGE SCALE GENOMIC DNA]</scope>
    <source>
        <strain evidence="18 19">DSM 27630</strain>
    </source>
</reference>
<dbReference type="Proteomes" id="UP000198668">
    <property type="component" value="Unassembled WGS sequence"/>
</dbReference>
<dbReference type="InterPro" id="IPR045562">
    <property type="entry name" value="RecG_dom3_C"/>
</dbReference>
<dbReference type="GO" id="GO:0003677">
    <property type="term" value="F:DNA binding"/>
    <property type="evidence" value="ECO:0007669"/>
    <property type="project" value="UniProtKB-KW"/>
</dbReference>
<dbReference type="InterPro" id="IPR033454">
    <property type="entry name" value="RecG_wedge"/>
</dbReference>
<dbReference type="GO" id="GO:0043138">
    <property type="term" value="F:3'-5' DNA helicase activity"/>
    <property type="evidence" value="ECO:0007669"/>
    <property type="project" value="UniProtKB-EC"/>
</dbReference>
<dbReference type="GO" id="GO:0006281">
    <property type="term" value="P:DNA repair"/>
    <property type="evidence" value="ECO:0007669"/>
    <property type="project" value="UniProtKB-UniRule"/>
</dbReference>
<dbReference type="InterPro" id="IPR047112">
    <property type="entry name" value="RecG/Mfd"/>
</dbReference>
<dbReference type="NCBIfam" id="NF008165">
    <property type="entry name" value="PRK10917.1-3"/>
    <property type="match status" value="1"/>
</dbReference>
<dbReference type="InterPro" id="IPR012340">
    <property type="entry name" value="NA-bd_OB-fold"/>
</dbReference>
<dbReference type="PANTHER" id="PTHR47964">
    <property type="entry name" value="ATP-DEPENDENT DNA HELICASE HOMOLOG RECG, CHLOROPLASTIC"/>
    <property type="match status" value="1"/>
</dbReference>
<evidence type="ECO:0000259" key="16">
    <source>
        <dbReference type="PROSITE" id="PS51192"/>
    </source>
</evidence>
<keyword evidence="3 15" id="KW-0547">Nucleotide-binding</keyword>
<dbReference type="Pfam" id="PF17191">
    <property type="entry name" value="RecG_wedge"/>
    <property type="match status" value="1"/>
</dbReference>
<evidence type="ECO:0000256" key="12">
    <source>
        <dbReference type="ARBA" id="ARBA00034617"/>
    </source>
</evidence>
<evidence type="ECO:0000256" key="15">
    <source>
        <dbReference type="RuleBase" id="RU363016"/>
    </source>
</evidence>
<evidence type="ECO:0000256" key="9">
    <source>
        <dbReference type="ARBA" id="ARBA00023172"/>
    </source>
</evidence>
<organism evidence="18 19">
    <name type="scientific">Pisciglobus halotolerans</name>
    <dbReference type="NCBI Taxonomy" id="745365"/>
    <lineage>
        <taxon>Bacteria</taxon>
        <taxon>Bacillati</taxon>
        <taxon>Bacillota</taxon>
        <taxon>Bacilli</taxon>
        <taxon>Lactobacillales</taxon>
        <taxon>Carnobacteriaceae</taxon>
    </lineage>
</organism>
<gene>
    <name evidence="18" type="ORF">SAMN04489868_10681</name>
</gene>
<dbReference type="GO" id="GO:0005524">
    <property type="term" value="F:ATP binding"/>
    <property type="evidence" value="ECO:0007669"/>
    <property type="project" value="UniProtKB-KW"/>
</dbReference>
<evidence type="ECO:0000256" key="6">
    <source>
        <dbReference type="ARBA" id="ARBA00022806"/>
    </source>
</evidence>
<evidence type="ECO:0000256" key="3">
    <source>
        <dbReference type="ARBA" id="ARBA00022741"/>
    </source>
</evidence>
<dbReference type="Gene3D" id="2.40.50.140">
    <property type="entry name" value="Nucleic acid-binding proteins"/>
    <property type="match status" value="1"/>
</dbReference>
<evidence type="ECO:0000256" key="10">
    <source>
        <dbReference type="ARBA" id="ARBA00023204"/>
    </source>
</evidence>
<feature type="domain" description="Helicase C-terminal" evidence="17">
    <location>
        <begin position="463"/>
        <end position="628"/>
    </location>
</feature>
<dbReference type="CDD" id="cd18811">
    <property type="entry name" value="SF2_C_RecG"/>
    <property type="match status" value="1"/>
</dbReference>
<sequence length="693" mass="78236">MYSQMLEARIRSNKMKSIYDPVTVLANVGEKRQAALAELGIVTIEDLLTHFPFRYEDIQVKGIYEIEDQEKASLKGEVVSEPVVSRFGYKKNRLSFRLKIDRDVITVSFFNQPYLKKNIVLGEEITIYGKWDEKRKSLAGIKVLGASSSSQDYSSVYHTTKKIKQKTFVNLIKAAYQEYQDFIPETVPEALREKYRLISRKEAVYAMHFPSSEEQARQARRETIFEEFLVYQLKMQFLRKKQKTANAGVSVDYDIARLKQFIQTLPFELTTAQKRVVNEICADLKKPVHMHRLLQGDVGSGKTIVAAIAVYAAVTAQVQSALMVPTEILAEQHMETFASLFDPLEVKVALLTGSTKAKERKEILAQLKNGEIDLIIGTHALIQDTVQFADLGLVITDEQHRFGVNQRKTLSDKGTEPDVLFMTATPIPRTLAITAYGEMDVSSIDEMPAGRIPIETTWTRPKNFEHTLEFVERQLNQGSQAYVICPLIEKSENLDVKNATDIYKRLTAYYQGRYQVGLLHGQMKAEEKDTVMETFKQNEVQVLVSTTVIEVGVNVPNATTMVIYDADRFGLAQLHQLRGRVGRGNKASYCILVANPKSEAGIERMKIMTETTNGFILSEKDLELRGPGDVFGHKQSGTPDFKVGDIVSDFGALEAAREEAAELVHSEHFLSDHQYAALREKVNQEQIETGTFS</sequence>
<keyword evidence="6 15" id="KW-0347">Helicase</keyword>
<evidence type="ECO:0000256" key="2">
    <source>
        <dbReference type="ARBA" id="ARBA00017846"/>
    </source>
</evidence>
<evidence type="ECO:0000259" key="17">
    <source>
        <dbReference type="PROSITE" id="PS51194"/>
    </source>
</evidence>